<evidence type="ECO:0000256" key="5">
    <source>
        <dbReference type="ARBA" id="ARBA00022847"/>
    </source>
</evidence>
<evidence type="ECO:0000313" key="11">
    <source>
        <dbReference type="Proteomes" id="UP000092819"/>
    </source>
</evidence>
<evidence type="ECO:0000256" key="2">
    <source>
        <dbReference type="ARBA" id="ARBA00022448"/>
    </source>
</evidence>
<keyword evidence="7 8" id="KW-0472">Membrane</keyword>
<evidence type="ECO:0000256" key="7">
    <source>
        <dbReference type="ARBA" id="ARBA00023136"/>
    </source>
</evidence>
<dbReference type="InterPro" id="IPR011701">
    <property type="entry name" value="MFS"/>
</dbReference>
<dbReference type="InterPro" id="IPR036259">
    <property type="entry name" value="MFS_trans_sf"/>
</dbReference>
<feature type="domain" description="Major facilitator superfamily (MFS) profile" evidence="9">
    <location>
        <begin position="18"/>
        <end position="419"/>
    </location>
</feature>
<feature type="transmembrane region" description="Helical" evidence="8">
    <location>
        <begin position="271"/>
        <end position="291"/>
    </location>
</feature>
<organism evidence="10 11">
    <name type="scientific">Vibrio celticus</name>
    <dbReference type="NCBI Taxonomy" id="446372"/>
    <lineage>
        <taxon>Bacteria</taxon>
        <taxon>Pseudomonadati</taxon>
        <taxon>Pseudomonadota</taxon>
        <taxon>Gammaproteobacteria</taxon>
        <taxon>Vibrionales</taxon>
        <taxon>Vibrionaceae</taxon>
        <taxon>Vibrio</taxon>
    </lineage>
</organism>
<evidence type="ECO:0000256" key="4">
    <source>
        <dbReference type="ARBA" id="ARBA00022692"/>
    </source>
</evidence>
<dbReference type="CDD" id="cd17316">
    <property type="entry name" value="MFS_SV2_like"/>
    <property type="match status" value="1"/>
</dbReference>
<feature type="transmembrane region" description="Helical" evidence="8">
    <location>
        <begin position="365"/>
        <end position="387"/>
    </location>
</feature>
<evidence type="ECO:0000313" key="10">
    <source>
        <dbReference type="EMBL" id="SBT13453.1"/>
    </source>
</evidence>
<keyword evidence="6 8" id="KW-1133">Transmembrane helix</keyword>
<feature type="transmembrane region" description="Helical" evidence="8">
    <location>
        <begin position="393"/>
        <end position="414"/>
    </location>
</feature>
<dbReference type="SUPFAM" id="SSF103473">
    <property type="entry name" value="MFS general substrate transporter"/>
    <property type="match status" value="1"/>
</dbReference>
<feature type="transmembrane region" description="Helical" evidence="8">
    <location>
        <begin position="303"/>
        <end position="321"/>
    </location>
</feature>
<evidence type="ECO:0000256" key="8">
    <source>
        <dbReference type="SAM" id="Phobius"/>
    </source>
</evidence>
<evidence type="ECO:0000256" key="1">
    <source>
        <dbReference type="ARBA" id="ARBA00004651"/>
    </source>
</evidence>
<reference evidence="11" key="1">
    <citation type="submission" date="2016-06" db="EMBL/GenBank/DDBJ databases">
        <authorList>
            <person name="Rodrigo-Torres L."/>
            <person name="Arahal D.R."/>
        </authorList>
    </citation>
    <scope>NUCLEOTIDE SEQUENCE [LARGE SCALE GENOMIC DNA]</scope>
    <source>
        <strain evidence="11">CECT 7224</strain>
    </source>
</reference>
<dbReference type="Gene3D" id="1.20.1250.20">
    <property type="entry name" value="MFS general substrate transporter like domains"/>
    <property type="match status" value="2"/>
</dbReference>
<protein>
    <submittedName>
        <fullName evidence="10">4-hydroxybenzoate transporter PcaK</fullName>
    </submittedName>
</protein>
<feature type="transmembrane region" description="Helical" evidence="8">
    <location>
        <begin position="333"/>
        <end position="353"/>
    </location>
</feature>
<dbReference type="GO" id="GO:0015293">
    <property type="term" value="F:symporter activity"/>
    <property type="evidence" value="ECO:0007669"/>
    <property type="project" value="UniProtKB-KW"/>
</dbReference>
<dbReference type="Pfam" id="PF07690">
    <property type="entry name" value="MFS_1"/>
    <property type="match status" value="1"/>
</dbReference>
<feature type="transmembrane region" description="Helical" evidence="8">
    <location>
        <begin position="143"/>
        <end position="163"/>
    </location>
</feature>
<feature type="transmembrane region" description="Helical" evidence="8">
    <location>
        <begin position="237"/>
        <end position="259"/>
    </location>
</feature>
<evidence type="ECO:0000256" key="6">
    <source>
        <dbReference type="ARBA" id="ARBA00022989"/>
    </source>
</evidence>
<sequence>MTIKKHMSEVPMIQRVAAYLAILVGYFFYCYNFVIIDYVRPYIVEEYAGISLSDTAQFYTWQSVGALIGALSCAWFATKFGKKSTLVAITALNGGATIINMMFTDYATWAAMRFIIGLSLGGYFTVAVSLMIGLFTPTVRGKLTAFASSMFSVALVAMGAYAAFITSVDAPWQSLMWVGGIPPLVAAALMIFVLPSDKTVIAYGEEDQQTTTNAAGEVTEAKKGSWGEMLSKPYRKITITCLLLSGLNFYGFQFFGGFVTTYLKDVRMFDGATIGLIFSISAFGSLFGAWFWGWAADKYGRKINAFGFILAGIMVSIFFVAPGDMMIGGLNMLALLGLIYNFGLSASAVWGGYFSELFPARLRSYGAALFHGGRIIGMWAPMVLIFIQERTDLQTAMWGSPIVWIIAGLLWLTLPETLKGGVFDKSKKAEAAKA</sequence>
<feature type="transmembrane region" description="Helical" evidence="8">
    <location>
        <begin position="59"/>
        <end position="78"/>
    </location>
</feature>
<feature type="transmembrane region" description="Helical" evidence="8">
    <location>
        <begin position="85"/>
        <end position="103"/>
    </location>
</feature>
<dbReference type="EMBL" id="FLQZ01000043">
    <property type="protein sequence ID" value="SBT13453.1"/>
    <property type="molecule type" value="Genomic_DNA"/>
</dbReference>
<accession>A0A1C3JE93</accession>
<keyword evidence="4 8" id="KW-0812">Transmembrane</keyword>
<comment type="subcellular location">
    <subcellularLocation>
        <location evidence="1">Cell membrane</location>
        <topology evidence="1">Multi-pass membrane protein</topology>
    </subcellularLocation>
</comment>
<dbReference type="InterPro" id="IPR051084">
    <property type="entry name" value="H+-coupled_symporters"/>
</dbReference>
<name>A0A1C3JE93_9VIBR</name>
<dbReference type="PANTHER" id="PTHR43528:SF1">
    <property type="entry name" value="ALPHA-KETOGLUTARATE PERMEASE"/>
    <property type="match status" value="1"/>
</dbReference>
<feature type="transmembrane region" description="Helical" evidence="8">
    <location>
        <begin position="115"/>
        <end position="136"/>
    </location>
</feature>
<dbReference type="Proteomes" id="UP000092819">
    <property type="component" value="Unassembled WGS sequence"/>
</dbReference>
<proteinExistence type="predicted"/>
<evidence type="ECO:0000259" key="9">
    <source>
        <dbReference type="PROSITE" id="PS50850"/>
    </source>
</evidence>
<keyword evidence="11" id="KW-1185">Reference proteome</keyword>
<dbReference type="AlphaFoldDB" id="A0A1C3JE93"/>
<keyword evidence="5" id="KW-0769">Symport</keyword>
<dbReference type="PROSITE" id="PS50850">
    <property type="entry name" value="MFS"/>
    <property type="match status" value="1"/>
</dbReference>
<dbReference type="RefSeq" id="WP_017104144.1">
    <property type="nucleotide sequence ID" value="NZ_AP025463.1"/>
</dbReference>
<keyword evidence="3" id="KW-1003">Cell membrane</keyword>
<dbReference type="InterPro" id="IPR020846">
    <property type="entry name" value="MFS_dom"/>
</dbReference>
<dbReference type="PANTHER" id="PTHR43528">
    <property type="entry name" value="ALPHA-KETOGLUTARATE PERMEASE"/>
    <property type="match status" value="1"/>
</dbReference>
<dbReference type="GO" id="GO:0005886">
    <property type="term" value="C:plasma membrane"/>
    <property type="evidence" value="ECO:0007669"/>
    <property type="project" value="UniProtKB-SubCell"/>
</dbReference>
<evidence type="ECO:0000256" key="3">
    <source>
        <dbReference type="ARBA" id="ARBA00022475"/>
    </source>
</evidence>
<feature type="transmembrane region" description="Helical" evidence="8">
    <location>
        <begin position="175"/>
        <end position="194"/>
    </location>
</feature>
<feature type="transmembrane region" description="Helical" evidence="8">
    <location>
        <begin position="16"/>
        <end position="39"/>
    </location>
</feature>
<keyword evidence="2" id="KW-0813">Transport</keyword>
<gene>
    <name evidence="10" type="primary">pcaK</name>
    <name evidence="10" type="ORF">VCE7224_02202</name>
</gene>